<keyword evidence="2" id="KW-1185">Reference proteome</keyword>
<comment type="caution">
    <text evidence="1">The sequence shown here is derived from an EMBL/GenBank/DDBJ whole genome shotgun (WGS) entry which is preliminary data.</text>
</comment>
<dbReference type="Proteomes" id="UP000824533">
    <property type="component" value="Linkage Group LG12"/>
</dbReference>
<dbReference type="EMBL" id="CM034398">
    <property type="protein sequence ID" value="KAJ0177507.1"/>
    <property type="molecule type" value="Genomic_DNA"/>
</dbReference>
<sequence>MAKRYLAFMFSSNILLAIKSRNPLFRFGKELQRDAYKLASDKINGKHMERVPDEIDRIASATSSSCAVIVTRHPSVVLGRQVERNTFLHQRMLGSLNFNPM</sequence>
<protein>
    <submittedName>
        <fullName evidence="1">Uncharacterized protein</fullName>
    </submittedName>
</protein>
<accession>A0ACC1D1U7</accession>
<name>A0ACC1D1U7_9NEOP</name>
<reference evidence="1 2" key="1">
    <citation type="journal article" date="2021" name="Front. Genet.">
        <title>Chromosome-Level Genome Assembly Reveals Significant Gene Expansion in the Toll and IMD Signaling Pathways of Dendrolimus kikuchii.</title>
        <authorList>
            <person name="Zhou J."/>
            <person name="Wu P."/>
            <person name="Xiong Z."/>
            <person name="Liu N."/>
            <person name="Zhao N."/>
            <person name="Ji M."/>
            <person name="Qiu Y."/>
            <person name="Yang B."/>
        </authorList>
    </citation>
    <scope>NUCLEOTIDE SEQUENCE [LARGE SCALE GENOMIC DNA]</scope>
    <source>
        <strain evidence="1">Ann1</strain>
    </source>
</reference>
<evidence type="ECO:0000313" key="1">
    <source>
        <dbReference type="EMBL" id="KAJ0177507.1"/>
    </source>
</evidence>
<gene>
    <name evidence="1" type="ORF">K1T71_007516</name>
</gene>
<organism evidence="1 2">
    <name type="scientific">Dendrolimus kikuchii</name>
    <dbReference type="NCBI Taxonomy" id="765133"/>
    <lineage>
        <taxon>Eukaryota</taxon>
        <taxon>Metazoa</taxon>
        <taxon>Ecdysozoa</taxon>
        <taxon>Arthropoda</taxon>
        <taxon>Hexapoda</taxon>
        <taxon>Insecta</taxon>
        <taxon>Pterygota</taxon>
        <taxon>Neoptera</taxon>
        <taxon>Endopterygota</taxon>
        <taxon>Lepidoptera</taxon>
        <taxon>Glossata</taxon>
        <taxon>Ditrysia</taxon>
        <taxon>Bombycoidea</taxon>
        <taxon>Lasiocampidae</taxon>
        <taxon>Dendrolimus</taxon>
    </lineage>
</organism>
<proteinExistence type="predicted"/>
<evidence type="ECO:0000313" key="2">
    <source>
        <dbReference type="Proteomes" id="UP000824533"/>
    </source>
</evidence>